<accession>A0A411YY83</accession>
<reference evidence="2 3" key="1">
    <citation type="submission" date="2018-08" db="EMBL/GenBank/DDBJ databases">
        <title>Flavobacterium tibetense sp. nov., isolated from a wetland YonghuCo on Tibetan Plateau.</title>
        <authorList>
            <person name="Phurbu D."/>
            <person name="Lu H."/>
            <person name="Xing P."/>
        </authorList>
    </citation>
    <scope>NUCLEOTIDE SEQUENCE [LARGE SCALE GENOMIC DNA]</scope>
    <source>
        <strain evidence="2 3">DJC</strain>
    </source>
</reference>
<dbReference type="AlphaFoldDB" id="A0A411YY83"/>
<feature type="transmembrane region" description="Helical" evidence="1">
    <location>
        <begin position="340"/>
        <end position="360"/>
    </location>
</feature>
<organism evidence="2 3">
    <name type="scientific">Pseudotabrizicola alkalilacus</name>
    <dbReference type="NCBI Taxonomy" id="2305252"/>
    <lineage>
        <taxon>Bacteria</taxon>
        <taxon>Pseudomonadati</taxon>
        <taxon>Pseudomonadota</taxon>
        <taxon>Alphaproteobacteria</taxon>
        <taxon>Rhodobacterales</taxon>
        <taxon>Paracoccaceae</taxon>
        <taxon>Pseudotabrizicola</taxon>
    </lineage>
</organism>
<keyword evidence="1" id="KW-0472">Membrane</keyword>
<feature type="transmembrane region" description="Helical" evidence="1">
    <location>
        <begin position="299"/>
        <end position="319"/>
    </location>
</feature>
<comment type="caution">
    <text evidence="2">The sequence shown here is derived from an EMBL/GenBank/DDBJ whole genome shotgun (WGS) entry which is preliminary data.</text>
</comment>
<keyword evidence="1" id="KW-1133">Transmembrane helix</keyword>
<dbReference type="Proteomes" id="UP000284547">
    <property type="component" value="Unassembled WGS sequence"/>
</dbReference>
<keyword evidence="1" id="KW-0812">Transmembrane</keyword>
<gene>
    <name evidence="2" type="ORF">D1012_17240</name>
</gene>
<keyword evidence="3" id="KW-1185">Reference proteome</keyword>
<sequence length="375" mass="42400">MRHVVVAQKRRTTDTPFGFLGDLLNLALRREGYTVYVLFGKSVRNEEFETLSGPCVELTPGEFKSAMKKLTPLLQPDQNDQEFDETFDKVAEEFTDLSNRPGCGLSAVVLNRNGKAEISFEGQLSDREAQDVASQILFFLRDVCHVHQHHAPTSDTILDVIPYDESDRAWKRETLYSLYRWVIQQKRTKNPEAYIDAKGVLAYARAFEEKHCSNNSASSGLPQYLREATMESIDAGLARAEIEEESKGRLTSAFFNRVVPLFGLVLAFLTPLYRPSASSGSTNQAVLVERFAQWVNDNFISVGATLALMVVLANVSFIFRGRIFGRRIWFDLFRSIYPAPYWLVISALFILTTSLLLLILERYIALTMLPLGFAP</sequence>
<dbReference type="OrthoDB" id="7573487at2"/>
<evidence type="ECO:0000256" key="1">
    <source>
        <dbReference type="SAM" id="Phobius"/>
    </source>
</evidence>
<dbReference type="RefSeq" id="WP_118155242.1">
    <property type="nucleotide sequence ID" value="NZ_QWEY01000011.1"/>
</dbReference>
<proteinExistence type="predicted"/>
<evidence type="ECO:0000313" key="3">
    <source>
        <dbReference type="Proteomes" id="UP000284547"/>
    </source>
</evidence>
<feature type="transmembrane region" description="Helical" evidence="1">
    <location>
        <begin position="254"/>
        <end position="273"/>
    </location>
</feature>
<protein>
    <submittedName>
        <fullName evidence="2">Uncharacterized protein</fullName>
    </submittedName>
</protein>
<name>A0A411YY83_9RHOB</name>
<evidence type="ECO:0000313" key="2">
    <source>
        <dbReference type="EMBL" id="RGP35816.1"/>
    </source>
</evidence>
<dbReference type="EMBL" id="QWEY01000011">
    <property type="protein sequence ID" value="RGP35816.1"/>
    <property type="molecule type" value="Genomic_DNA"/>
</dbReference>